<keyword evidence="5 6" id="KW-0472">Membrane</keyword>
<dbReference type="PANTHER" id="PTHR21236:SF1">
    <property type="entry name" value="PROTEIN YIPF6"/>
    <property type="match status" value="1"/>
</dbReference>
<comment type="similarity">
    <text evidence="2 6">Belongs to the YIP1 family.</text>
</comment>
<evidence type="ECO:0000256" key="1">
    <source>
        <dbReference type="ARBA" id="ARBA00004141"/>
    </source>
</evidence>
<dbReference type="EMBL" id="BEYU01000040">
    <property type="protein sequence ID" value="GBG28370.1"/>
    <property type="molecule type" value="Genomic_DNA"/>
</dbReference>
<name>A0A2R5GBK7_9STRA</name>
<evidence type="ECO:0000256" key="3">
    <source>
        <dbReference type="ARBA" id="ARBA00022692"/>
    </source>
</evidence>
<evidence type="ECO:0000256" key="5">
    <source>
        <dbReference type="ARBA" id="ARBA00023136"/>
    </source>
</evidence>
<evidence type="ECO:0000256" key="6">
    <source>
        <dbReference type="RuleBase" id="RU361264"/>
    </source>
</evidence>
<dbReference type="Proteomes" id="UP000241890">
    <property type="component" value="Unassembled WGS sequence"/>
</dbReference>
<dbReference type="AlphaFoldDB" id="A0A2R5GBK7"/>
<dbReference type="InParanoid" id="A0A2R5GBK7"/>
<feature type="transmembrane region" description="Helical" evidence="6">
    <location>
        <begin position="140"/>
        <end position="162"/>
    </location>
</feature>
<dbReference type="GO" id="GO:0005802">
    <property type="term" value="C:trans-Golgi network"/>
    <property type="evidence" value="ECO:0007669"/>
    <property type="project" value="TreeGrafter"/>
</dbReference>
<evidence type="ECO:0000259" key="7">
    <source>
        <dbReference type="Pfam" id="PF04893"/>
    </source>
</evidence>
<gene>
    <name evidence="8" type="ORF">FCC1311_045932</name>
</gene>
<dbReference type="Pfam" id="PF04893">
    <property type="entry name" value="Yip1"/>
    <property type="match status" value="1"/>
</dbReference>
<dbReference type="FunCoup" id="A0A2R5GBK7">
    <property type="interactions" value="107"/>
</dbReference>
<evidence type="ECO:0000256" key="2">
    <source>
        <dbReference type="ARBA" id="ARBA00010596"/>
    </source>
</evidence>
<sequence length="188" mass="20751">MTETSQHDAELMTLDEPVLETIKRDLKMIGAKLKFVFMPTAKSEDTIAELRKWDLWGPLLFCLILSVVLSVSASEDQGSTVFACVFVVVWVGAFIVTLNVQLLGGKVPNFQSVCVLGYCICPLVLAAVLGMLWNNIFFKLALVAAGYAWAMRAPVVFMAQLVSEEKKALAVFPVGLFYLVIAWMIVII</sequence>
<protein>
    <recommendedName>
        <fullName evidence="6">Protein YIPF</fullName>
    </recommendedName>
</protein>
<accession>A0A2R5GBK7</accession>
<keyword evidence="4 6" id="KW-1133">Transmembrane helix</keyword>
<dbReference type="PANTHER" id="PTHR21236">
    <property type="entry name" value="GOLGI MEMBRANE PROTEIN YIP1"/>
    <property type="match status" value="1"/>
</dbReference>
<evidence type="ECO:0000313" key="8">
    <source>
        <dbReference type="EMBL" id="GBG28370.1"/>
    </source>
</evidence>
<dbReference type="InterPro" id="IPR006977">
    <property type="entry name" value="Yip1_dom"/>
</dbReference>
<feature type="transmembrane region" description="Helical" evidence="6">
    <location>
        <begin position="55"/>
        <end position="73"/>
    </location>
</feature>
<dbReference type="InterPro" id="IPR045231">
    <property type="entry name" value="Yip1/4-like"/>
</dbReference>
<organism evidence="8 9">
    <name type="scientific">Hondaea fermentalgiana</name>
    <dbReference type="NCBI Taxonomy" id="2315210"/>
    <lineage>
        <taxon>Eukaryota</taxon>
        <taxon>Sar</taxon>
        <taxon>Stramenopiles</taxon>
        <taxon>Bigyra</taxon>
        <taxon>Labyrinthulomycetes</taxon>
        <taxon>Thraustochytrida</taxon>
        <taxon>Thraustochytriidae</taxon>
        <taxon>Hondaea</taxon>
    </lineage>
</organism>
<comment type="subcellular location">
    <subcellularLocation>
        <location evidence="6">Golgi apparatus membrane</location>
        <topology evidence="6">Multi-pass membrane protein</topology>
    </subcellularLocation>
    <subcellularLocation>
        <location evidence="1">Membrane</location>
        <topology evidence="1">Multi-pass membrane protein</topology>
    </subcellularLocation>
</comment>
<keyword evidence="9" id="KW-1185">Reference proteome</keyword>
<evidence type="ECO:0000313" key="9">
    <source>
        <dbReference type="Proteomes" id="UP000241890"/>
    </source>
</evidence>
<evidence type="ECO:0000256" key="4">
    <source>
        <dbReference type="ARBA" id="ARBA00022989"/>
    </source>
</evidence>
<feature type="transmembrane region" description="Helical" evidence="6">
    <location>
        <begin position="110"/>
        <end position="133"/>
    </location>
</feature>
<feature type="transmembrane region" description="Helical" evidence="6">
    <location>
        <begin position="80"/>
        <end position="104"/>
    </location>
</feature>
<keyword evidence="3 6" id="KW-0812">Transmembrane</keyword>
<dbReference type="GO" id="GO:0006888">
    <property type="term" value="P:endoplasmic reticulum to Golgi vesicle-mediated transport"/>
    <property type="evidence" value="ECO:0007669"/>
    <property type="project" value="InterPro"/>
</dbReference>
<feature type="transmembrane region" description="Helical" evidence="6">
    <location>
        <begin position="168"/>
        <end position="187"/>
    </location>
</feature>
<feature type="domain" description="Yip1" evidence="7">
    <location>
        <begin position="38"/>
        <end position="184"/>
    </location>
</feature>
<dbReference type="OrthoDB" id="411251at2759"/>
<dbReference type="GO" id="GO:0000139">
    <property type="term" value="C:Golgi membrane"/>
    <property type="evidence" value="ECO:0007669"/>
    <property type="project" value="UniProtKB-SubCell"/>
</dbReference>
<comment type="caution">
    <text evidence="8">The sequence shown here is derived from an EMBL/GenBank/DDBJ whole genome shotgun (WGS) entry which is preliminary data.</text>
</comment>
<proteinExistence type="inferred from homology"/>
<reference evidence="8 9" key="1">
    <citation type="submission" date="2017-12" db="EMBL/GenBank/DDBJ databases">
        <title>Sequencing, de novo assembly and annotation of complete genome of a new Thraustochytrid species, strain FCC1311.</title>
        <authorList>
            <person name="Sedici K."/>
            <person name="Godart F."/>
            <person name="Aiese Cigliano R."/>
            <person name="Sanseverino W."/>
            <person name="Barakat M."/>
            <person name="Ortet P."/>
            <person name="Marechal E."/>
            <person name="Cagnac O."/>
            <person name="Amato A."/>
        </authorList>
    </citation>
    <scope>NUCLEOTIDE SEQUENCE [LARGE SCALE GENOMIC DNA]</scope>
</reference>